<dbReference type="AlphaFoldDB" id="A0A420WM06"/>
<dbReference type="InParanoid" id="A0A420WM06"/>
<dbReference type="InterPro" id="IPR052022">
    <property type="entry name" value="26kDa_periplasmic_antigen"/>
</dbReference>
<organism evidence="1 2">
    <name type="scientific">Litorimonas taeanensis</name>
    <dbReference type="NCBI Taxonomy" id="568099"/>
    <lineage>
        <taxon>Bacteria</taxon>
        <taxon>Pseudomonadati</taxon>
        <taxon>Pseudomonadota</taxon>
        <taxon>Alphaproteobacteria</taxon>
        <taxon>Maricaulales</taxon>
        <taxon>Robiginitomaculaceae</taxon>
    </lineage>
</organism>
<dbReference type="PANTHER" id="PTHR34387">
    <property type="entry name" value="SLR1258 PROTEIN"/>
    <property type="match status" value="1"/>
</dbReference>
<keyword evidence="2" id="KW-1185">Reference proteome</keyword>
<evidence type="ECO:0000313" key="1">
    <source>
        <dbReference type="EMBL" id="RKQ72053.1"/>
    </source>
</evidence>
<dbReference type="Proteomes" id="UP000282211">
    <property type="component" value="Unassembled WGS sequence"/>
</dbReference>
<dbReference type="PANTHER" id="PTHR34387:SF2">
    <property type="entry name" value="SLR1258 PROTEIN"/>
    <property type="match status" value="1"/>
</dbReference>
<sequence length="401" mass="43310">MSSGRVNKGHIFGAFIGTIIGLGLLAACQPVQDKRIFIDLGDAEDYADWLEYEHGDEQPKPFKADPLVVTGQGKVKAIPDIAVITARISSKNKNESVAFGAVSEVVNAVQNTLDGRSAETGFTALSSSPEYDETCRNENQIAWQRHREIVNDFYFNKRLDDRGDTKTKRRAPKPRIKQAVCATQTIEVSTDMVIRLSPPDDTGAVLQALSQAGVETATLYGYDFSNYDALYQEAASQAAAQARKKAEMIARITKAELGEIVGFNIGRPARTGRFGPQPAIVNRAGRNTGAEPYVMDRDAAVMAPAISPVPMAAKRVQDYSGGGAYGGPEDEIIVTATRIPVKLDAYQSQVDAVSVENFNPVSSNNALNLSLLSGPQTITVSAVLQYDYKTVIDGTVVVEED</sequence>
<dbReference type="PROSITE" id="PS51257">
    <property type="entry name" value="PROKAR_LIPOPROTEIN"/>
    <property type="match status" value="1"/>
</dbReference>
<gene>
    <name evidence="1" type="ORF">DES40_1390</name>
</gene>
<protein>
    <submittedName>
        <fullName evidence="1">Uncharacterized protein YggE</fullName>
    </submittedName>
</protein>
<dbReference type="Pfam" id="PF04402">
    <property type="entry name" value="SIMPL"/>
    <property type="match status" value="1"/>
</dbReference>
<evidence type="ECO:0000313" key="2">
    <source>
        <dbReference type="Proteomes" id="UP000282211"/>
    </source>
</evidence>
<dbReference type="InterPro" id="IPR007497">
    <property type="entry name" value="SIMPL/DUF541"/>
</dbReference>
<name>A0A420WM06_9PROT</name>
<dbReference type="GO" id="GO:0006974">
    <property type="term" value="P:DNA damage response"/>
    <property type="evidence" value="ECO:0007669"/>
    <property type="project" value="TreeGrafter"/>
</dbReference>
<dbReference type="EMBL" id="RBII01000001">
    <property type="protein sequence ID" value="RKQ72053.1"/>
    <property type="molecule type" value="Genomic_DNA"/>
</dbReference>
<dbReference type="Gene3D" id="3.30.110.170">
    <property type="entry name" value="Protein of unknown function (DUF541), domain 1"/>
    <property type="match status" value="1"/>
</dbReference>
<accession>A0A420WM06</accession>
<dbReference type="RefSeq" id="WP_170144912.1">
    <property type="nucleotide sequence ID" value="NZ_RBII01000001.1"/>
</dbReference>
<comment type="caution">
    <text evidence="1">The sequence shown here is derived from an EMBL/GenBank/DDBJ whole genome shotgun (WGS) entry which is preliminary data.</text>
</comment>
<reference evidence="1 2" key="1">
    <citation type="submission" date="2018-10" db="EMBL/GenBank/DDBJ databases">
        <title>Genomic Encyclopedia of Type Strains, Phase IV (KMG-IV): sequencing the most valuable type-strain genomes for metagenomic binning, comparative biology and taxonomic classification.</title>
        <authorList>
            <person name="Goeker M."/>
        </authorList>
    </citation>
    <scope>NUCLEOTIDE SEQUENCE [LARGE SCALE GENOMIC DNA]</scope>
    <source>
        <strain evidence="1 2">DSM 22008</strain>
    </source>
</reference>
<proteinExistence type="predicted"/>